<evidence type="ECO:0000313" key="1">
    <source>
        <dbReference type="EMBL" id="MRV71400.1"/>
    </source>
</evidence>
<dbReference type="AlphaFoldDB" id="A0A7X2LQI9"/>
<dbReference type="Proteomes" id="UP000446768">
    <property type="component" value="Unassembled WGS sequence"/>
</dbReference>
<name>A0A7X2LQI9_9BURK</name>
<proteinExistence type="predicted"/>
<dbReference type="InterPro" id="IPR027417">
    <property type="entry name" value="P-loop_NTPase"/>
</dbReference>
<dbReference type="Gene3D" id="3.40.50.300">
    <property type="entry name" value="P-loop containing nucleotide triphosphate hydrolases"/>
    <property type="match status" value="1"/>
</dbReference>
<reference evidence="1 2" key="1">
    <citation type="submission" date="2019-11" db="EMBL/GenBank/DDBJ databases">
        <title>Novel species isolated from a subtropical stream in China.</title>
        <authorList>
            <person name="Lu H."/>
        </authorList>
    </citation>
    <scope>NUCLEOTIDE SEQUENCE [LARGE SCALE GENOMIC DNA]</scope>
    <source>
        <strain evidence="1 2">FT92W</strain>
    </source>
</reference>
<evidence type="ECO:0008006" key="3">
    <source>
        <dbReference type="Google" id="ProtNLM"/>
    </source>
</evidence>
<sequence length="305" mass="34733">MKRVFIGGMGRSGTTITLNALYRHGELAAVPIETKFLVEADGFSELANALTSNFSTAVAPLAIERFKNLMLNLVTGKEPSPFSEMHDLAPNFFPHYETAVQELCSNFVSRVRFDREELLIPMRRFVEITFDDLALQAEKTGWVEKTPANLWRIDFLRELFPDSYFVHLIRDPRLIFLSLLEKNWLPRDLKISVPQFRDMADALVAQRRKLQELPNYIEIHLESLECALADTLQGLAFDLGLNPFTDEAIVGVGDAMKKYNESKPDDENAIRFTLEEATWINQQLQSSVSELAYPNDFPLVAMKQG</sequence>
<keyword evidence="2" id="KW-1185">Reference proteome</keyword>
<evidence type="ECO:0000313" key="2">
    <source>
        <dbReference type="Proteomes" id="UP000446768"/>
    </source>
</evidence>
<organism evidence="1 2">
    <name type="scientific">Pseudoduganella rivuli</name>
    <dbReference type="NCBI Taxonomy" id="2666085"/>
    <lineage>
        <taxon>Bacteria</taxon>
        <taxon>Pseudomonadati</taxon>
        <taxon>Pseudomonadota</taxon>
        <taxon>Betaproteobacteria</taxon>
        <taxon>Burkholderiales</taxon>
        <taxon>Oxalobacteraceae</taxon>
        <taxon>Telluria group</taxon>
        <taxon>Pseudoduganella</taxon>
    </lineage>
</organism>
<accession>A0A7X2LQI9</accession>
<dbReference type="EMBL" id="WKJJ01000003">
    <property type="protein sequence ID" value="MRV71400.1"/>
    <property type="molecule type" value="Genomic_DNA"/>
</dbReference>
<dbReference type="RefSeq" id="WP_154371861.1">
    <property type="nucleotide sequence ID" value="NZ_WKJJ01000003.1"/>
</dbReference>
<dbReference type="Pfam" id="PF13469">
    <property type="entry name" value="Sulfotransfer_3"/>
    <property type="match status" value="1"/>
</dbReference>
<protein>
    <recommendedName>
        <fullName evidence="3">Sulfotransferase</fullName>
    </recommendedName>
</protein>
<dbReference type="SUPFAM" id="SSF52540">
    <property type="entry name" value="P-loop containing nucleoside triphosphate hydrolases"/>
    <property type="match status" value="1"/>
</dbReference>
<comment type="caution">
    <text evidence="1">The sequence shown here is derived from an EMBL/GenBank/DDBJ whole genome shotgun (WGS) entry which is preliminary data.</text>
</comment>
<gene>
    <name evidence="1" type="ORF">GJ700_06660</name>
</gene>